<evidence type="ECO:0000256" key="17">
    <source>
        <dbReference type="SAM" id="MobiDB-lite"/>
    </source>
</evidence>
<comment type="caution">
    <text evidence="16">Lacks conserved residue(s) required for the propagation of feature annotation.</text>
</comment>
<accession>A0A7H8QZF5</accession>
<dbReference type="SMART" id="SM00631">
    <property type="entry name" value="Zn_pept"/>
    <property type="match status" value="1"/>
</dbReference>
<dbReference type="GO" id="GO:0005773">
    <property type="term" value="C:vacuole"/>
    <property type="evidence" value="ECO:0007669"/>
    <property type="project" value="UniProtKB-SubCell"/>
</dbReference>
<dbReference type="GeneID" id="55993762"/>
<keyword evidence="10" id="KW-1015">Disulfide bond</keyword>
<name>A0A7H8QZF5_TALRU</name>
<evidence type="ECO:0000256" key="12">
    <source>
        <dbReference type="ARBA" id="ARBA00023316"/>
    </source>
</evidence>
<evidence type="ECO:0000256" key="9">
    <source>
        <dbReference type="ARBA" id="ARBA00022833"/>
    </source>
</evidence>
<dbReference type="PRINTS" id="PR00765">
    <property type="entry name" value="CRBOXYPTASEA"/>
</dbReference>
<evidence type="ECO:0000256" key="16">
    <source>
        <dbReference type="PROSITE-ProRule" id="PRU01379"/>
    </source>
</evidence>
<feature type="domain" description="Peptidase M14" evidence="18">
    <location>
        <begin position="1267"/>
        <end position="1587"/>
    </location>
</feature>
<dbReference type="GO" id="GO:0004181">
    <property type="term" value="F:metallocarboxypeptidase activity"/>
    <property type="evidence" value="ECO:0007669"/>
    <property type="project" value="InterPro"/>
</dbReference>
<evidence type="ECO:0000256" key="2">
    <source>
        <dbReference type="ARBA" id="ARBA00004116"/>
    </source>
</evidence>
<evidence type="ECO:0000256" key="5">
    <source>
        <dbReference type="ARBA" id="ARBA00022525"/>
    </source>
</evidence>
<evidence type="ECO:0000256" key="8">
    <source>
        <dbReference type="ARBA" id="ARBA00022729"/>
    </source>
</evidence>
<keyword evidence="6" id="KW-0926">Vacuole</keyword>
<keyword evidence="8" id="KW-0732">Signal</keyword>
<keyword evidence="20" id="KW-1185">Reference proteome</keyword>
<dbReference type="Proteomes" id="UP000509510">
    <property type="component" value="Chromosome III"/>
</dbReference>
<dbReference type="RefSeq" id="XP_035345314.1">
    <property type="nucleotide sequence ID" value="XM_035489421.1"/>
</dbReference>
<evidence type="ECO:0000313" key="20">
    <source>
        <dbReference type="Proteomes" id="UP000509510"/>
    </source>
</evidence>
<comment type="similarity">
    <text evidence="4 16">Belongs to the peptidase M14 family.</text>
</comment>
<dbReference type="EMBL" id="CP055900">
    <property type="protein sequence ID" value="QKX59136.1"/>
    <property type="molecule type" value="Genomic_DNA"/>
</dbReference>
<reference evidence="20" key="1">
    <citation type="submission" date="2020-06" db="EMBL/GenBank/DDBJ databases">
        <title>A chromosome-scale genome assembly of Talaromyces rugulosus W13939.</title>
        <authorList>
            <person name="Wang B."/>
            <person name="Guo L."/>
            <person name="Ye K."/>
            <person name="Wang L."/>
        </authorList>
    </citation>
    <scope>NUCLEOTIDE SEQUENCE [LARGE SCALE GENOMIC DNA]</scope>
    <source>
        <strain evidence="20">W13939</strain>
    </source>
</reference>
<evidence type="ECO:0000256" key="14">
    <source>
        <dbReference type="ARBA" id="ARBA00026187"/>
    </source>
</evidence>
<dbReference type="GO" id="GO:0071555">
    <property type="term" value="P:cell wall organization"/>
    <property type="evidence" value="ECO:0007669"/>
    <property type="project" value="UniProtKB-KW"/>
</dbReference>
<organism evidence="19 20">
    <name type="scientific">Talaromyces rugulosus</name>
    <name type="common">Penicillium rugulosum</name>
    <dbReference type="NCBI Taxonomy" id="121627"/>
    <lineage>
        <taxon>Eukaryota</taxon>
        <taxon>Fungi</taxon>
        <taxon>Dikarya</taxon>
        <taxon>Ascomycota</taxon>
        <taxon>Pezizomycotina</taxon>
        <taxon>Eurotiomycetes</taxon>
        <taxon>Eurotiomycetidae</taxon>
        <taxon>Eurotiales</taxon>
        <taxon>Trichocomaceae</taxon>
        <taxon>Talaromyces</taxon>
        <taxon>Talaromyces sect. Islandici</taxon>
    </lineage>
</organism>
<keyword evidence="12" id="KW-0961">Cell wall biogenesis/degradation</keyword>
<feature type="region of interest" description="Disordered" evidence="17">
    <location>
        <begin position="58"/>
        <end position="115"/>
    </location>
</feature>
<gene>
    <name evidence="19" type="ORF">TRUGW13939_06267</name>
</gene>
<comment type="subcellular location">
    <subcellularLocation>
        <location evidence="3">Secreted</location>
    </subcellularLocation>
    <subcellularLocation>
        <location evidence="2">Vacuole</location>
    </subcellularLocation>
</comment>
<keyword evidence="11" id="KW-0325">Glycoprotein</keyword>
<feature type="compositionally biased region" description="Acidic residues" evidence="17">
    <location>
        <begin position="68"/>
        <end position="85"/>
    </location>
</feature>
<keyword evidence="9" id="KW-0862">Zinc</keyword>
<evidence type="ECO:0000259" key="18">
    <source>
        <dbReference type="PROSITE" id="PS52035"/>
    </source>
</evidence>
<feature type="region of interest" description="Disordered" evidence="17">
    <location>
        <begin position="216"/>
        <end position="278"/>
    </location>
</feature>
<evidence type="ECO:0000313" key="19">
    <source>
        <dbReference type="EMBL" id="QKX59136.1"/>
    </source>
</evidence>
<dbReference type="SUPFAM" id="SSF53187">
    <property type="entry name" value="Zn-dependent exopeptidases"/>
    <property type="match status" value="1"/>
</dbReference>
<evidence type="ECO:0000256" key="15">
    <source>
        <dbReference type="ARBA" id="ARBA00026213"/>
    </source>
</evidence>
<evidence type="ECO:0000256" key="3">
    <source>
        <dbReference type="ARBA" id="ARBA00004613"/>
    </source>
</evidence>
<feature type="region of interest" description="Disordered" evidence="17">
    <location>
        <begin position="1"/>
        <end position="36"/>
    </location>
</feature>
<dbReference type="GO" id="GO:0005576">
    <property type="term" value="C:extracellular region"/>
    <property type="evidence" value="ECO:0007669"/>
    <property type="project" value="UniProtKB-SubCell"/>
</dbReference>
<dbReference type="PROSITE" id="PS52035">
    <property type="entry name" value="PEPTIDASE_M14"/>
    <property type="match status" value="1"/>
</dbReference>
<evidence type="ECO:0000256" key="4">
    <source>
        <dbReference type="ARBA" id="ARBA00005988"/>
    </source>
</evidence>
<dbReference type="KEGG" id="trg:TRUGW13939_06267"/>
<keyword evidence="5" id="KW-0964">Secreted</keyword>
<evidence type="ECO:0000256" key="1">
    <source>
        <dbReference type="ARBA" id="ARBA00001947"/>
    </source>
</evidence>
<dbReference type="InterPro" id="IPR036990">
    <property type="entry name" value="M14A-like_propep"/>
</dbReference>
<dbReference type="CDD" id="cd03860">
    <property type="entry name" value="M14_CP_A-B_like"/>
    <property type="match status" value="1"/>
</dbReference>
<dbReference type="PANTHER" id="PTHR11705">
    <property type="entry name" value="PROTEASE FAMILY M14 CARBOXYPEPTIDASE A,B"/>
    <property type="match status" value="1"/>
</dbReference>
<dbReference type="InterPro" id="IPR000834">
    <property type="entry name" value="Peptidase_M14"/>
</dbReference>
<proteinExistence type="inferred from homology"/>
<dbReference type="Gene3D" id="3.30.70.340">
    <property type="entry name" value="Metallocarboxypeptidase-like"/>
    <property type="match status" value="1"/>
</dbReference>
<comment type="function">
    <text evidence="13">Inactive carboxypeptidase that may play a role in cell wall organization and biogenesis.</text>
</comment>
<dbReference type="OrthoDB" id="3626597at2759"/>
<dbReference type="Gene3D" id="3.40.630.10">
    <property type="entry name" value="Zn peptidases"/>
    <property type="match status" value="1"/>
</dbReference>
<dbReference type="PANTHER" id="PTHR11705:SF147">
    <property type="entry name" value="INACTIVE METALLOCARBOXYPEPTIDASE ECM14"/>
    <property type="match status" value="1"/>
</dbReference>
<evidence type="ECO:0000256" key="7">
    <source>
        <dbReference type="ARBA" id="ARBA00022723"/>
    </source>
</evidence>
<dbReference type="Pfam" id="PF00246">
    <property type="entry name" value="Peptidase_M14"/>
    <property type="match status" value="1"/>
</dbReference>
<feature type="compositionally biased region" description="Polar residues" evidence="17">
    <location>
        <begin position="9"/>
        <end position="23"/>
    </location>
</feature>
<sequence>MNMERSENENVQGDTDQEQQVNRMSEDDASPSAQAILGDLLAQNTYLHQEFLTEFNERVSSKKGLGQDQEEEEEESTWETDDEDVIPSRPPWDLFSSTRREKQRQSLGKFPPRPPREVFLRRRETFKKLLSLRNPSSYNFLKIRVLWSILRKELGRIPHLLQPQDVQVFLSLETKWMPLLTNETLSKLHSLSNNESFNQAREELAQVHARISRPPLHQEAQEPETSHPSPPQGPESSRKRQQKTNNSRAPRTNLPTRLTQTLSAAPNMPVQTETGTQSYQVSAPVVVPNLKQTMTGLIQHILRQSQAELSGMPYANIIEASGGVEGVTEVLLECICDEIKMLEGKAITAERLAEIQRQQLPHLAEHVQASGGYLDFITEERNKDYLRPYVGQSTNWPRRLVDHMNAVKQGKHHTLHYYVVWKGQGHRSANFLLLWKLKSYLGMNEGVVTVYNNIPRDVYVPDLSIPSIQYLETLFWDKPRGASDTWSQYCASTAPVNEAIFINQDVQEWPSVRESMREPTQYALTNRPSLSVETCHSALRDAIAQDGTPENNIVIDLTTGVPHQASGPDFWGLFTSHVRDKLGDVPNLVLPVGCPETARVGIMLDEIWIKPDNSTDQSRHIHPPWGIRESGFNDTNCLIWAFDFKEPSIQSTGLSIRSQTLQDLEEVRSVNSFLISNSSLRVILLCGENAHRVIQGQHLTEIKLELQGGIFNAYIEIETNSIKRIYIYCPAPLSSLATNNFSESSMITDLFRFAALVTQTSGISAYFSQNCGMVNLLLELYEKERNGAVRMTGDNIDPKVRHWLYRKGFTEPQHINELEKIGDSLIHSCIILLHALPRCPAQYRGTVGEHGIKKSQRPRMKRPDEMNAVTRLLQAIKGPTGMDTQAHTDPDYVPDVAEIIEEVLVTGQDVIDNSDMPLGRETANLLTRENLTPGEESPLYGSVQSAREIQGRRMVLEGTFCKGSRKQVHLSRNIDLFLGNGPGWDHDILVQAEVAAEGTRHPHFWAKKAMADDPAGRLAFKVTFQPKKESNEPMVIYSSTDGEYALYKANSFVDWFDGATREEIAETPKSMDRLHFILAVLCAVLLLAGPATAVPAGTDITTPAPSEPLPEQFQFVHQSRTSRRPWTRLRDSVIESIWGISKEKQTCNKPGSRLPQPKAWSRYSSDVVLRFKLEQSDQVEALSDAVDILFLDVWDSTDEFVDIRLAKEVIPSLLGLLPKSLQKAHTMLIDDLPALIYASYPSRNQIQQLNRGPLFRSSSTPDLFFNDYQPFSVILPWMRLMASMFPSHVEVINVGVTFEGRDIPAFRLGVRPLDSEGGQPRKTVFIVGGSHAREWISTSTVTYIAFRLMTEYGKSAPITAILEEFDWVLVPTINPDGYIYTWEMDRLWRKNRQQTGLHFCPGIDLDRSWGYEWDGEGTRANPCSESYAGKEAFESVETKSVAEWAYNQTQSGNIDFVGFLDLHSYSQQILYPYSYSCSTVPPTLENLEELAFGLAKAIRMTNREFYKVRSACEGVAVSDKPHKHRIADVESTGGSALDWFYHQLHAKYAYQIKLRDNGMYGFLLPPENIVPTGKEIYNSVLVFGHFLFGDNAADFDWPLDIDDTEDLAAEPATDALDSALFPTEEDTSDGAEDINDYFTAVEDNPYEDEGAGLW</sequence>
<evidence type="ECO:0000256" key="10">
    <source>
        <dbReference type="ARBA" id="ARBA00023157"/>
    </source>
</evidence>
<dbReference type="FunFam" id="3.40.630.10:FF:000060">
    <property type="entry name" value="Putative metallocarboxypeptidase ecm14"/>
    <property type="match status" value="1"/>
</dbReference>
<dbReference type="GO" id="GO:0008270">
    <property type="term" value="F:zinc ion binding"/>
    <property type="evidence" value="ECO:0007669"/>
    <property type="project" value="InterPro"/>
</dbReference>
<evidence type="ECO:0000256" key="6">
    <source>
        <dbReference type="ARBA" id="ARBA00022554"/>
    </source>
</evidence>
<dbReference type="InterPro" id="IPR057246">
    <property type="entry name" value="CARBOXYPEPT_ZN_1"/>
</dbReference>
<dbReference type="PROSITE" id="PS00132">
    <property type="entry name" value="CARBOXYPEPT_ZN_1"/>
    <property type="match status" value="1"/>
</dbReference>
<evidence type="ECO:0000256" key="13">
    <source>
        <dbReference type="ARBA" id="ARBA00025210"/>
    </source>
</evidence>
<comment type="cofactor">
    <cofactor evidence="1">
        <name>Zn(2+)</name>
        <dbReference type="ChEBI" id="CHEBI:29105"/>
    </cofactor>
</comment>
<dbReference type="GO" id="GO:0006508">
    <property type="term" value="P:proteolysis"/>
    <property type="evidence" value="ECO:0007669"/>
    <property type="project" value="InterPro"/>
</dbReference>
<evidence type="ECO:0000256" key="11">
    <source>
        <dbReference type="ARBA" id="ARBA00023180"/>
    </source>
</evidence>
<keyword evidence="7" id="KW-0479">Metal-binding</keyword>
<feature type="compositionally biased region" description="Polar residues" evidence="17">
    <location>
        <begin position="243"/>
        <end position="278"/>
    </location>
</feature>
<protein>
    <recommendedName>
        <fullName evidence="14">Inactive metallocarboxypeptidase ECM14</fullName>
    </recommendedName>
    <alternativeName>
        <fullName evidence="15">Inactive metallocarboxypeptidase ecm14</fullName>
    </alternativeName>
</protein>